<dbReference type="Proteomes" id="UP001203512">
    <property type="component" value="Unassembled WGS sequence"/>
</dbReference>
<feature type="repeat" description="TPR" evidence="1">
    <location>
        <begin position="187"/>
        <end position="220"/>
    </location>
</feature>
<feature type="region of interest" description="Disordered" evidence="2">
    <location>
        <begin position="138"/>
        <end position="187"/>
    </location>
</feature>
<evidence type="ECO:0000256" key="2">
    <source>
        <dbReference type="SAM" id="MobiDB-lite"/>
    </source>
</evidence>
<evidence type="ECO:0000313" key="6">
    <source>
        <dbReference type="Proteomes" id="UP001203512"/>
    </source>
</evidence>
<evidence type="ECO:0000256" key="1">
    <source>
        <dbReference type="PROSITE-ProRule" id="PRU00339"/>
    </source>
</evidence>
<dbReference type="EMBL" id="JALKHS010000005">
    <property type="protein sequence ID" value="MCK0530557.1"/>
    <property type="molecule type" value="Genomic_DNA"/>
</dbReference>
<evidence type="ECO:0000256" key="3">
    <source>
        <dbReference type="SAM" id="SignalP"/>
    </source>
</evidence>
<dbReference type="PROSITE" id="PS51257">
    <property type="entry name" value="PROKAR_LIPOPROTEIN"/>
    <property type="match status" value="1"/>
</dbReference>
<feature type="domain" description="LysM" evidence="4">
    <location>
        <begin position="95"/>
        <end position="142"/>
    </location>
</feature>
<dbReference type="InterPro" id="IPR036779">
    <property type="entry name" value="LysM_dom_sf"/>
</dbReference>
<dbReference type="SMART" id="SM00257">
    <property type="entry name" value="LysM"/>
    <property type="match status" value="1"/>
</dbReference>
<reference evidence="5 6" key="1">
    <citation type="submission" date="2022-04" db="EMBL/GenBank/DDBJ databases">
        <authorList>
            <person name="Huq M.A."/>
        </authorList>
    </citation>
    <scope>NUCLEOTIDE SEQUENCE [LARGE SCALE GENOMIC DNA]</scope>
    <source>
        <strain evidence="5 6">MAH-33</strain>
    </source>
</reference>
<feature type="signal peptide" evidence="3">
    <location>
        <begin position="1"/>
        <end position="20"/>
    </location>
</feature>
<organism evidence="5 6">
    <name type="scientific">Sphingobium agri</name>
    <dbReference type="NCBI Taxonomy" id="2933566"/>
    <lineage>
        <taxon>Bacteria</taxon>
        <taxon>Pseudomonadati</taxon>
        <taxon>Pseudomonadota</taxon>
        <taxon>Alphaproteobacteria</taxon>
        <taxon>Sphingomonadales</taxon>
        <taxon>Sphingomonadaceae</taxon>
        <taxon>Sphingobium</taxon>
    </lineage>
</organism>
<dbReference type="RefSeq" id="WP_247230167.1">
    <property type="nucleotide sequence ID" value="NZ_JALKHS010000005.1"/>
</dbReference>
<dbReference type="SUPFAM" id="SSF48452">
    <property type="entry name" value="TPR-like"/>
    <property type="match status" value="1"/>
</dbReference>
<dbReference type="SUPFAM" id="SSF54106">
    <property type="entry name" value="LysM domain"/>
    <property type="match status" value="1"/>
</dbReference>
<keyword evidence="6" id="KW-1185">Reference proteome</keyword>
<protein>
    <submittedName>
        <fullName evidence="5">LysM peptidoglycan-binding domain-containing protein</fullName>
    </submittedName>
</protein>
<comment type="caution">
    <text evidence="5">The sequence shown here is derived from an EMBL/GenBank/DDBJ whole genome shotgun (WGS) entry which is preliminary data.</text>
</comment>
<dbReference type="PROSITE" id="PS50005">
    <property type="entry name" value="TPR"/>
    <property type="match status" value="1"/>
</dbReference>
<dbReference type="CDD" id="cd00118">
    <property type="entry name" value="LysM"/>
    <property type="match status" value="1"/>
</dbReference>
<accession>A0ABT0DTW7</accession>
<evidence type="ECO:0000259" key="4">
    <source>
        <dbReference type="PROSITE" id="PS51782"/>
    </source>
</evidence>
<keyword evidence="3" id="KW-0732">Signal</keyword>
<name>A0ABT0DTW7_9SPHN</name>
<evidence type="ECO:0000313" key="5">
    <source>
        <dbReference type="EMBL" id="MCK0530557.1"/>
    </source>
</evidence>
<dbReference type="InterPro" id="IPR018392">
    <property type="entry name" value="LysM"/>
</dbReference>
<dbReference type="InterPro" id="IPR019734">
    <property type="entry name" value="TPR_rpt"/>
</dbReference>
<proteinExistence type="predicted"/>
<dbReference type="InterPro" id="IPR011990">
    <property type="entry name" value="TPR-like_helical_dom_sf"/>
</dbReference>
<keyword evidence="1" id="KW-0802">TPR repeat</keyword>
<dbReference type="PROSITE" id="PS51782">
    <property type="entry name" value="LYSM"/>
    <property type="match status" value="1"/>
</dbReference>
<gene>
    <name evidence="5" type="ORF">MU848_03040</name>
</gene>
<dbReference type="Pfam" id="PF01476">
    <property type="entry name" value="LysM"/>
    <property type="match status" value="1"/>
</dbReference>
<feature type="chain" id="PRO_5046035950" evidence="3">
    <location>
        <begin position="21"/>
        <end position="241"/>
    </location>
</feature>
<feature type="compositionally biased region" description="Low complexity" evidence="2">
    <location>
        <begin position="157"/>
        <end position="169"/>
    </location>
</feature>
<sequence>MRINAPKLLLAIVAAGLAGCAAKPGGESVRAPMVQQVSNAQEVEDVVSLLNNGDEKAARKKLEAMLKRDPADTASARLMESITADPVAALGSTAFSYRVEAGDTMQGIAQRFLGDARKFYLLSRYNDLAVPASLKPGQTIRVPGIRPKEAPAPAPARPRAAPAPAAKAAPAPPAPAATPRTADPRRAAQLRSAGLTALNKGQIGTAVGLLNQALRLDPGNALIKRDLDRARRLQATVKARR</sequence>
<dbReference type="Gene3D" id="3.10.350.10">
    <property type="entry name" value="LysM domain"/>
    <property type="match status" value="1"/>
</dbReference>